<evidence type="ECO:0000256" key="9">
    <source>
        <dbReference type="ARBA" id="ARBA00023102"/>
    </source>
</evidence>
<dbReference type="PRINTS" id="PR00083">
    <property type="entry name" value="HOLDHDRGNASE"/>
</dbReference>
<comment type="cofactor">
    <cofactor evidence="11 16">
        <name>Zn(2+)</name>
        <dbReference type="ChEBI" id="CHEBI:29105"/>
    </cofactor>
    <text evidence="11 16">Binds 1 zinc ion per subunit.</text>
</comment>
<evidence type="ECO:0000256" key="1">
    <source>
        <dbReference type="ARBA" id="ARBA00004940"/>
    </source>
</evidence>
<evidence type="ECO:0000256" key="12">
    <source>
        <dbReference type="PIRNR" id="PIRNR000099"/>
    </source>
</evidence>
<dbReference type="HOGENOM" id="CLU_006732_3_3_5"/>
<feature type="binding site" evidence="11 15">
    <location>
        <position position="344"/>
    </location>
    <ligand>
        <name>substrate</name>
    </ligand>
</feature>
<evidence type="ECO:0000256" key="5">
    <source>
        <dbReference type="ARBA" id="ARBA00022723"/>
    </source>
</evidence>
<evidence type="ECO:0000256" key="8">
    <source>
        <dbReference type="ARBA" id="ARBA00023027"/>
    </source>
</evidence>
<evidence type="ECO:0000256" key="15">
    <source>
        <dbReference type="PIRSR" id="PIRSR000099-3"/>
    </source>
</evidence>
<feature type="binding site" evidence="11 15">
    <location>
        <position position="253"/>
    </location>
    <ligand>
        <name>substrate</name>
    </ligand>
</feature>
<dbReference type="FunFam" id="1.20.5.1300:FF:000002">
    <property type="entry name" value="Histidinol dehydrogenase, chloroplastic"/>
    <property type="match status" value="1"/>
</dbReference>
<dbReference type="CDD" id="cd06572">
    <property type="entry name" value="Histidinol_dh"/>
    <property type="match status" value="1"/>
</dbReference>
<feature type="binding site" evidence="11 16">
    <location>
        <position position="436"/>
    </location>
    <ligand>
        <name>Zn(2+)</name>
        <dbReference type="ChEBI" id="CHEBI:29105"/>
    </ligand>
</feature>
<dbReference type="STRING" id="316058.RPB_4350"/>
<feature type="active site" description="Proton acceptor" evidence="11 13">
    <location>
        <position position="344"/>
    </location>
</feature>
<feature type="binding site" evidence="11 16">
    <location>
        <position position="275"/>
    </location>
    <ligand>
        <name>Zn(2+)</name>
        <dbReference type="ChEBI" id="CHEBI:29105"/>
    </ligand>
</feature>
<dbReference type="GO" id="GO:0051287">
    <property type="term" value="F:NAD binding"/>
    <property type="evidence" value="ECO:0007669"/>
    <property type="project" value="InterPro"/>
</dbReference>
<dbReference type="KEGG" id="rpb:RPB_4350"/>
<proteinExistence type="inferred from homology"/>
<feature type="binding site" evidence="11 14">
    <location>
        <position position="146"/>
    </location>
    <ligand>
        <name>NAD(+)</name>
        <dbReference type="ChEBI" id="CHEBI:57540"/>
    </ligand>
</feature>
<feature type="binding site" evidence="11 16">
    <location>
        <position position="278"/>
    </location>
    <ligand>
        <name>Zn(2+)</name>
        <dbReference type="ChEBI" id="CHEBI:29105"/>
    </ligand>
</feature>
<dbReference type="InterPro" id="IPR022695">
    <property type="entry name" value="Histidinol_DH_monofunct"/>
</dbReference>
<protein>
    <recommendedName>
        <fullName evidence="3 11">Histidinol dehydrogenase</fullName>
        <shortName evidence="11">HDH</shortName>
        <ecNumber evidence="3 11">1.1.1.23</ecNumber>
    </recommendedName>
</protein>
<dbReference type="InterPro" id="IPR001692">
    <property type="entry name" value="Histidinol_DH_CS"/>
</dbReference>
<gene>
    <name evidence="11" type="primary">hisD</name>
    <name evidence="18" type="ordered locus">RPB_4350</name>
</gene>
<dbReference type="GO" id="GO:0008270">
    <property type="term" value="F:zinc ion binding"/>
    <property type="evidence" value="ECO:0007669"/>
    <property type="project" value="UniProtKB-UniRule"/>
</dbReference>
<keyword evidence="19" id="KW-1185">Reference proteome</keyword>
<evidence type="ECO:0000256" key="2">
    <source>
        <dbReference type="ARBA" id="ARBA00010178"/>
    </source>
</evidence>
<organism evidence="18 19">
    <name type="scientific">Rhodopseudomonas palustris (strain HaA2)</name>
    <dbReference type="NCBI Taxonomy" id="316058"/>
    <lineage>
        <taxon>Bacteria</taxon>
        <taxon>Pseudomonadati</taxon>
        <taxon>Pseudomonadota</taxon>
        <taxon>Alphaproteobacteria</taxon>
        <taxon>Hyphomicrobiales</taxon>
        <taxon>Nitrobacteraceae</taxon>
        <taxon>Rhodopseudomonas</taxon>
    </lineage>
</organism>
<dbReference type="PANTHER" id="PTHR21256">
    <property type="entry name" value="HISTIDINOL DEHYDROGENASE HDH"/>
    <property type="match status" value="1"/>
</dbReference>
<dbReference type="PANTHER" id="PTHR21256:SF2">
    <property type="entry name" value="HISTIDINE BIOSYNTHESIS TRIFUNCTIONAL PROTEIN"/>
    <property type="match status" value="1"/>
</dbReference>
<dbReference type="InterPro" id="IPR016161">
    <property type="entry name" value="Ald_DH/histidinol_DH"/>
</dbReference>
<dbReference type="GO" id="GO:0000105">
    <property type="term" value="P:L-histidine biosynthetic process"/>
    <property type="evidence" value="ECO:0007669"/>
    <property type="project" value="UniProtKB-UniRule"/>
</dbReference>
<dbReference type="EMBL" id="CP000250">
    <property type="protein sequence ID" value="ABD09037.1"/>
    <property type="molecule type" value="Genomic_DNA"/>
</dbReference>
<dbReference type="HAMAP" id="MF_01024">
    <property type="entry name" value="HisD"/>
    <property type="match status" value="1"/>
</dbReference>
<dbReference type="Gene3D" id="1.20.5.1300">
    <property type="match status" value="1"/>
</dbReference>
<comment type="function">
    <text evidence="11">Catalyzes the sequential NAD-dependent oxidations of L-histidinol to L-histidinaldehyde and then to L-histidine.</text>
</comment>
<keyword evidence="7 11" id="KW-0560">Oxidoreductase</keyword>
<feature type="binding site" evidence="11 14">
    <location>
        <position position="230"/>
    </location>
    <ligand>
        <name>NAD(+)</name>
        <dbReference type="ChEBI" id="CHEBI:57540"/>
    </ligand>
</feature>
<evidence type="ECO:0000313" key="18">
    <source>
        <dbReference type="EMBL" id="ABD09037.1"/>
    </source>
</evidence>
<reference evidence="18 19" key="1">
    <citation type="submission" date="2006-01" db="EMBL/GenBank/DDBJ databases">
        <title>Complete sequence of Rhodopseudomonas palustris HaA2.</title>
        <authorList>
            <consortium name="US DOE Joint Genome Institute"/>
            <person name="Copeland A."/>
            <person name="Lucas S."/>
            <person name="Lapidus A."/>
            <person name="Barry K."/>
            <person name="Detter J.C."/>
            <person name="Glavina T."/>
            <person name="Hammon N."/>
            <person name="Israni S."/>
            <person name="Pitluck S."/>
            <person name="Chain P."/>
            <person name="Malfatti S."/>
            <person name="Shin M."/>
            <person name="Vergez L."/>
            <person name="Schmutz J."/>
            <person name="Larimer F."/>
            <person name="Land M."/>
            <person name="Hauser L."/>
            <person name="Pelletier D.A."/>
            <person name="Kyrpides N."/>
            <person name="Anderson I."/>
            <person name="Oda Y."/>
            <person name="Harwood C.S."/>
            <person name="Richardson P."/>
        </authorList>
    </citation>
    <scope>NUCLEOTIDE SEQUENCE [LARGE SCALE GENOMIC DNA]</scope>
    <source>
        <strain evidence="18 19">HaA2</strain>
    </source>
</reference>
<comment type="similarity">
    <text evidence="2 11 12 17">Belongs to the histidinol dehydrogenase family.</text>
</comment>
<evidence type="ECO:0000256" key="14">
    <source>
        <dbReference type="PIRSR" id="PIRSR000099-2"/>
    </source>
</evidence>
<dbReference type="Pfam" id="PF00815">
    <property type="entry name" value="Histidinol_dh"/>
    <property type="match status" value="1"/>
</dbReference>
<evidence type="ECO:0000256" key="13">
    <source>
        <dbReference type="PIRSR" id="PIRSR000099-1"/>
    </source>
</evidence>
<dbReference type="eggNOG" id="COG0141">
    <property type="taxonomic scope" value="Bacteria"/>
</dbReference>
<dbReference type="EC" id="1.1.1.23" evidence="3 11"/>
<evidence type="ECO:0000256" key="16">
    <source>
        <dbReference type="PIRSR" id="PIRSR000099-4"/>
    </source>
</evidence>
<evidence type="ECO:0000256" key="11">
    <source>
        <dbReference type="HAMAP-Rule" id="MF_01024"/>
    </source>
</evidence>
<keyword evidence="5 11" id="KW-0479">Metal-binding</keyword>
<evidence type="ECO:0000313" key="19">
    <source>
        <dbReference type="Proteomes" id="UP000008809"/>
    </source>
</evidence>
<dbReference type="Gene3D" id="3.40.50.1980">
    <property type="entry name" value="Nitrogenase molybdenum iron protein domain"/>
    <property type="match status" value="2"/>
</dbReference>
<feature type="binding site" evidence="11 16">
    <location>
        <position position="377"/>
    </location>
    <ligand>
        <name>Zn(2+)</name>
        <dbReference type="ChEBI" id="CHEBI:29105"/>
    </ligand>
</feature>
<comment type="catalytic activity">
    <reaction evidence="10 11">
        <text>L-histidinol + 2 NAD(+) + H2O = L-histidine + 2 NADH + 3 H(+)</text>
        <dbReference type="Rhea" id="RHEA:20641"/>
        <dbReference type="ChEBI" id="CHEBI:15377"/>
        <dbReference type="ChEBI" id="CHEBI:15378"/>
        <dbReference type="ChEBI" id="CHEBI:57540"/>
        <dbReference type="ChEBI" id="CHEBI:57595"/>
        <dbReference type="ChEBI" id="CHEBI:57699"/>
        <dbReference type="ChEBI" id="CHEBI:57945"/>
        <dbReference type="EC" id="1.1.1.23"/>
    </reaction>
</comment>
<dbReference type="UniPathway" id="UPA00031">
    <property type="reaction ID" value="UER00014"/>
</dbReference>
<dbReference type="NCBIfam" id="TIGR00069">
    <property type="entry name" value="hisD"/>
    <property type="match status" value="1"/>
</dbReference>
<evidence type="ECO:0000256" key="4">
    <source>
        <dbReference type="ARBA" id="ARBA00022605"/>
    </source>
</evidence>
<dbReference type="PROSITE" id="PS00611">
    <property type="entry name" value="HISOL_DEHYDROGENASE"/>
    <property type="match status" value="1"/>
</dbReference>
<sequence>MSIRGLVGLCDSGSFQMPVRLDAASTDFPQQFKAFLAMKREVAADIEAATRAIVDDVAARGDAALLDATAKFDRLTLDAAGLRVTAADIDAAVQACDPDTVDALKFARDRIEFFHRRQLPKDDRFTDALGVELGWRWSSIEAVGLYVPGGTAAYPSSVLMNAIPAKVAGVDRVVMVVPSPDGKLNPLVLAAASLGGVTEIYRVGGAQAVAALAYGTATIAPVSKIVGPGNAYVAAAKRQVFGRVGIDMIAGPSEVVVVADSTGNPDWIAADLLAQAEHDANAQSILITDDAELADAVERAVTAQLTTLPRAEIARASWEAYGAIIKVARLDDAVALADAIAAEHLEIITADPEAFAAKIRNAGAIFLGAHTPEAIGDYVGGSNHVLPTARSARFSSGLGVLDFMKRTSILKCGPEQLAALGPAAMTLGHAEGLEAHARSVGLRLNRR</sequence>
<dbReference type="PIRSF" id="PIRSF000099">
    <property type="entry name" value="Histidinol_dh"/>
    <property type="match status" value="1"/>
</dbReference>
<keyword evidence="8 11" id="KW-0520">NAD</keyword>
<feature type="binding site" evidence="11 15">
    <location>
        <position position="377"/>
    </location>
    <ligand>
        <name>substrate</name>
    </ligand>
</feature>
<dbReference type="SUPFAM" id="SSF53720">
    <property type="entry name" value="ALDH-like"/>
    <property type="match status" value="1"/>
</dbReference>
<dbReference type="InterPro" id="IPR012131">
    <property type="entry name" value="Hstdl_DH"/>
</dbReference>
<dbReference type="GO" id="GO:0005829">
    <property type="term" value="C:cytosol"/>
    <property type="evidence" value="ECO:0007669"/>
    <property type="project" value="TreeGrafter"/>
</dbReference>
<evidence type="ECO:0000256" key="6">
    <source>
        <dbReference type="ARBA" id="ARBA00022833"/>
    </source>
</evidence>
<dbReference type="GO" id="GO:0004399">
    <property type="term" value="F:histidinol dehydrogenase activity"/>
    <property type="evidence" value="ECO:0007669"/>
    <property type="project" value="UniProtKB-UniRule"/>
</dbReference>
<comment type="pathway">
    <text evidence="1 11">Amino-acid biosynthesis; L-histidine biosynthesis; L-histidine from 5-phospho-alpha-D-ribose 1-diphosphate: step 9/9.</text>
</comment>
<feature type="binding site" evidence="11 15">
    <location>
        <position position="275"/>
    </location>
    <ligand>
        <name>substrate</name>
    </ligand>
</feature>
<dbReference type="FunFam" id="3.40.50.1980:FF:000001">
    <property type="entry name" value="Histidinol dehydrogenase"/>
    <property type="match status" value="1"/>
</dbReference>
<evidence type="ECO:0000256" key="3">
    <source>
        <dbReference type="ARBA" id="ARBA00012965"/>
    </source>
</evidence>
<keyword evidence="4 11" id="KW-0028">Amino-acid biosynthesis</keyword>
<evidence type="ECO:0000256" key="17">
    <source>
        <dbReference type="RuleBase" id="RU004175"/>
    </source>
</evidence>
<dbReference type="Proteomes" id="UP000008809">
    <property type="component" value="Chromosome"/>
</dbReference>
<name>Q2IRX3_RHOP2</name>
<dbReference type="AlphaFoldDB" id="Q2IRX3"/>
<feature type="active site" description="Proton acceptor" evidence="11 13">
    <location>
        <position position="343"/>
    </location>
</feature>
<evidence type="ECO:0000256" key="10">
    <source>
        <dbReference type="ARBA" id="ARBA00049489"/>
    </source>
</evidence>
<feature type="binding site" evidence="11 15">
    <location>
        <position position="431"/>
    </location>
    <ligand>
        <name>substrate</name>
    </ligand>
</feature>
<feature type="binding site" evidence="11 14">
    <location>
        <position position="207"/>
    </location>
    <ligand>
        <name>NAD(+)</name>
        <dbReference type="ChEBI" id="CHEBI:57540"/>
    </ligand>
</feature>
<feature type="binding site" evidence="11 15">
    <location>
        <position position="278"/>
    </location>
    <ligand>
        <name>substrate</name>
    </ligand>
</feature>
<dbReference type="FunFam" id="3.40.50.1980:FF:000026">
    <property type="entry name" value="Histidinol dehydrogenase"/>
    <property type="match status" value="1"/>
</dbReference>
<keyword evidence="9 11" id="KW-0368">Histidine biosynthesis</keyword>
<feature type="binding site" evidence="11 15">
    <location>
        <position position="436"/>
    </location>
    <ligand>
        <name>substrate</name>
    </ligand>
</feature>
<keyword evidence="6 11" id="KW-0862">Zinc</keyword>
<accession>Q2IRX3</accession>
<evidence type="ECO:0000256" key="7">
    <source>
        <dbReference type="ARBA" id="ARBA00023002"/>
    </source>
</evidence>